<evidence type="ECO:0000259" key="18">
    <source>
        <dbReference type="Pfam" id="PF04560"/>
    </source>
</evidence>
<feature type="domain" description="RNA polymerase Rpb2" evidence="18">
    <location>
        <begin position="1120"/>
        <end position="1205"/>
    </location>
</feature>
<dbReference type="FunFam" id="3.90.1110.10:FF:000006">
    <property type="entry name" value="DNA-directed RNA polymerase subunit beta"/>
    <property type="match status" value="1"/>
</dbReference>
<evidence type="ECO:0000256" key="14">
    <source>
        <dbReference type="RuleBase" id="RU000434"/>
    </source>
</evidence>
<dbReference type="InterPro" id="IPR007120">
    <property type="entry name" value="DNA-dir_RNAP_su2_dom"/>
</dbReference>
<dbReference type="GO" id="GO:0032549">
    <property type="term" value="F:ribonucleoside binding"/>
    <property type="evidence" value="ECO:0007669"/>
    <property type="project" value="InterPro"/>
</dbReference>
<dbReference type="InterPro" id="IPR014724">
    <property type="entry name" value="RNA_pol_RPB2_OB-fold"/>
</dbReference>
<keyword evidence="11" id="KW-0539">Nucleus</keyword>
<dbReference type="InterPro" id="IPR007647">
    <property type="entry name" value="RNA_pol_Rpb2_5"/>
</dbReference>
<keyword evidence="7" id="KW-0479">Metal-binding</keyword>
<evidence type="ECO:0000313" key="24">
    <source>
        <dbReference type="EMBL" id="RSH89074.1"/>
    </source>
</evidence>
<keyword evidence="9" id="KW-0862">Zinc</keyword>
<feature type="domain" description="RNA polymerase Rpb2" evidence="23">
    <location>
        <begin position="709"/>
        <end position="741"/>
    </location>
</feature>
<keyword evidence="5 15" id="KW-0808">Transferase</keyword>
<dbReference type="Gene3D" id="2.40.270.10">
    <property type="entry name" value="DNA-directed RNA polymerase, subunit 2, domain 6"/>
    <property type="match status" value="1"/>
</dbReference>
<dbReference type="InterPro" id="IPR007641">
    <property type="entry name" value="RNA_pol_Rpb2_7"/>
</dbReference>
<keyword evidence="6 15" id="KW-0548">Nucleotidyltransferase</keyword>
<proteinExistence type="inferred from homology"/>
<dbReference type="Pfam" id="PF04560">
    <property type="entry name" value="RNA_pol_Rpb2_7"/>
    <property type="match status" value="1"/>
</dbReference>
<dbReference type="InterPro" id="IPR037034">
    <property type="entry name" value="RNA_pol_Rpb2_2_sf"/>
</dbReference>
<dbReference type="Gene3D" id="3.90.1070.20">
    <property type="match status" value="1"/>
</dbReference>
<dbReference type="Pfam" id="PF04565">
    <property type="entry name" value="RNA_pol_Rpb2_3"/>
    <property type="match status" value="1"/>
</dbReference>
<feature type="domain" description="RNA polymerase Rpb2" evidence="19">
    <location>
        <begin position="267"/>
        <end position="448"/>
    </location>
</feature>
<dbReference type="GO" id="GO:0003677">
    <property type="term" value="F:DNA binding"/>
    <property type="evidence" value="ECO:0007669"/>
    <property type="project" value="InterPro"/>
</dbReference>
<dbReference type="Proteomes" id="UP000279259">
    <property type="component" value="Unassembled WGS sequence"/>
</dbReference>
<keyword evidence="25" id="KW-1185">Reference proteome</keyword>
<evidence type="ECO:0000256" key="5">
    <source>
        <dbReference type="ARBA" id="ARBA00022679"/>
    </source>
</evidence>
<dbReference type="Pfam" id="PF04567">
    <property type="entry name" value="RNA_pol_Rpb2_5"/>
    <property type="match status" value="1"/>
</dbReference>
<evidence type="ECO:0000259" key="19">
    <source>
        <dbReference type="Pfam" id="PF04561"/>
    </source>
</evidence>
<dbReference type="InterPro" id="IPR007646">
    <property type="entry name" value="RNA_pol_Rpb2_4"/>
</dbReference>
<evidence type="ECO:0000259" key="22">
    <source>
        <dbReference type="Pfam" id="PF04566"/>
    </source>
</evidence>
<dbReference type="Gene3D" id="2.40.50.150">
    <property type="match status" value="1"/>
</dbReference>
<dbReference type="PROSITE" id="PS01166">
    <property type="entry name" value="RNA_POL_BETA"/>
    <property type="match status" value="1"/>
</dbReference>
<keyword evidence="4 15" id="KW-0240">DNA-directed RNA polymerase</keyword>
<dbReference type="InterPro" id="IPR015712">
    <property type="entry name" value="DNA-dir_RNA_pol_su2"/>
</dbReference>
<evidence type="ECO:0000256" key="9">
    <source>
        <dbReference type="ARBA" id="ARBA00022833"/>
    </source>
</evidence>
<comment type="similarity">
    <text evidence="2 14">Belongs to the RNA polymerase beta chain family.</text>
</comment>
<dbReference type="FunFam" id="3.90.1070.20:FF:000002">
    <property type="entry name" value="DNA-directed RNA polymerase subunit beta"/>
    <property type="match status" value="1"/>
</dbReference>
<evidence type="ECO:0000256" key="8">
    <source>
        <dbReference type="ARBA" id="ARBA00022771"/>
    </source>
</evidence>
<dbReference type="Gene3D" id="3.90.1110.10">
    <property type="entry name" value="RNA polymerase Rpb2, domain 2"/>
    <property type="match status" value="1"/>
</dbReference>
<dbReference type="GO" id="GO:0008270">
    <property type="term" value="F:zinc ion binding"/>
    <property type="evidence" value="ECO:0007669"/>
    <property type="project" value="UniProtKB-KW"/>
</dbReference>
<feature type="compositionally biased region" description="Pro residues" evidence="16">
    <location>
        <begin position="1"/>
        <end position="10"/>
    </location>
</feature>
<gene>
    <name evidence="24" type="primary">RET1</name>
    <name evidence="24" type="ORF">EHS25_002740</name>
</gene>
<dbReference type="EC" id="2.7.7.6" evidence="15"/>
<dbReference type="CDD" id="cd00653">
    <property type="entry name" value="RNA_pol_B_RPB2"/>
    <property type="match status" value="1"/>
</dbReference>
<dbReference type="Pfam" id="PF04561">
    <property type="entry name" value="RNA_pol_Rpb2_2"/>
    <property type="match status" value="1"/>
</dbReference>
<dbReference type="GO" id="GO:0000428">
    <property type="term" value="C:DNA-directed RNA polymerase complex"/>
    <property type="evidence" value="ECO:0007669"/>
    <property type="project" value="UniProtKB-KW"/>
</dbReference>
<evidence type="ECO:0000313" key="25">
    <source>
        <dbReference type="Proteomes" id="UP000279259"/>
    </source>
</evidence>
<evidence type="ECO:0000256" key="6">
    <source>
        <dbReference type="ARBA" id="ARBA00022695"/>
    </source>
</evidence>
<evidence type="ECO:0000256" key="10">
    <source>
        <dbReference type="ARBA" id="ARBA00023163"/>
    </source>
</evidence>
<organism evidence="24 25">
    <name type="scientific">Saitozyma podzolica</name>
    <dbReference type="NCBI Taxonomy" id="1890683"/>
    <lineage>
        <taxon>Eukaryota</taxon>
        <taxon>Fungi</taxon>
        <taxon>Dikarya</taxon>
        <taxon>Basidiomycota</taxon>
        <taxon>Agaricomycotina</taxon>
        <taxon>Tremellomycetes</taxon>
        <taxon>Tremellales</taxon>
        <taxon>Trimorphomycetaceae</taxon>
        <taxon>Saitozyma</taxon>
    </lineage>
</organism>
<feature type="region of interest" description="Disordered" evidence="16">
    <location>
        <begin position="917"/>
        <end position="936"/>
    </location>
</feature>
<evidence type="ECO:0000259" key="21">
    <source>
        <dbReference type="Pfam" id="PF04565"/>
    </source>
</evidence>
<evidence type="ECO:0000256" key="4">
    <source>
        <dbReference type="ARBA" id="ARBA00022478"/>
    </source>
</evidence>
<evidence type="ECO:0000256" key="7">
    <source>
        <dbReference type="ARBA" id="ARBA00022723"/>
    </source>
</evidence>
<evidence type="ECO:0000259" key="23">
    <source>
        <dbReference type="Pfam" id="PF04567"/>
    </source>
</evidence>
<name>A0A427YDN8_9TREE</name>
<dbReference type="FunFam" id="2.40.270.10:FF:000006">
    <property type="entry name" value="DNA-directed RNA polymerase subunit beta"/>
    <property type="match status" value="1"/>
</dbReference>
<dbReference type="GO" id="GO:0003899">
    <property type="term" value="F:DNA-directed RNA polymerase activity"/>
    <property type="evidence" value="ECO:0007669"/>
    <property type="project" value="UniProtKB-EC"/>
</dbReference>
<protein>
    <recommendedName>
        <fullName evidence="15">DNA-directed RNA polymerase subunit beta</fullName>
        <ecNumber evidence="15">2.7.7.6</ecNumber>
    </recommendedName>
</protein>
<dbReference type="EMBL" id="RSCD01000015">
    <property type="protein sequence ID" value="RSH89074.1"/>
    <property type="molecule type" value="Genomic_DNA"/>
</dbReference>
<evidence type="ECO:0000256" key="13">
    <source>
        <dbReference type="ARBA" id="ARBA00053978"/>
    </source>
</evidence>
<dbReference type="FunFam" id="2.40.270.10:FF:000011">
    <property type="entry name" value="DNA-directed RNA polymerase subunit beta"/>
    <property type="match status" value="1"/>
</dbReference>
<comment type="subcellular location">
    <subcellularLocation>
        <location evidence="1">Nucleus</location>
    </subcellularLocation>
</comment>
<dbReference type="Gene3D" id="3.90.1800.10">
    <property type="entry name" value="RNA polymerase alpha subunit dimerisation domain"/>
    <property type="match status" value="1"/>
</dbReference>
<dbReference type="InterPro" id="IPR037033">
    <property type="entry name" value="DNA-dir_RNAP_su2_hyb_sf"/>
</dbReference>
<comment type="function">
    <text evidence="13">DNA-dependent RNA polymerase catalyzes the transcription of DNA into RNA using the four ribonucleoside triphosphates as substrates. Second largest core component of RNA polymerase III which synthesizes small RNAs, such as 5S rRNA and tRNAs. Proposed to contribute to the polymerase catalytic activity and forms the polymerase active center together with the largest subunit. Pol III is composed of mobile elements and RPC2 is part of the core element with the central large cleft and probably a clamp element that moves to open and close the cleft.</text>
</comment>
<evidence type="ECO:0000256" key="12">
    <source>
        <dbReference type="ARBA" id="ARBA00048552"/>
    </source>
</evidence>
<dbReference type="PANTHER" id="PTHR20856">
    <property type="entry name" value="DNA-DIRECTED RNA POLYMERASE I SUBUNIT 2"/>
    <property type="match status" value="1"/>
</dbReference>
<evidence type="ECO:0000256" key="11">
    <source>
        <dbReference type="ARBA" id="ARBA00023242"/>
    </source>
</evidence>
<comment type="catalytic activity">
    <reaction evidence="12 15">
        <text>RNA(n) + a ribonucleoside 5'-triphosphate = RNA(n+1) + diphosphate</text>
        <dbReference type="Rhea" id="RHEA:21248"/>
        <dbReference type="Rhea" id="RHEA-COMP:14527"/>
        <dbReference type="Rhea" id="RHEA-COMP:17342"/>
        <dbReference type="ChEBI" id="CHEBI:33019"/>
        <dbReference type="ChEBI" id="CHEBI:61557"/>
        <dbReference type="ChEBI" id="CHEBI:140395"/>
        <dbReference type="EC" id="2.7.7.6"/>
    </reaction>
</comment>
<dbReference type="SUPFAM" id="SSF64484">
    <property type="entry name" value="beta and beta-prime subunits of DNA dependent RNA-polymerase"/>
    <property type="match status" value="1"/>
</dbReference>
<dbReference type="FunFam" id="3.90.1800.10:FF:000002">
    <property type="entry name" value="DNA-directed RNA polymerase subunit beta"/>
    <property type="match status" value="1"/>
</dbReference>
<reference evidence="24 25" key="1">
    <citation type="submission" date="2018-11" db="EMBL/GenBank/DDBJ databases">
        <title>Genome sequence of Saitozyma podzolica DSM 27192.</title>
        <authorList>
            <person name="Aliyu H."/>
            <person name="Gorte O."/>
            <person name="Ochsenreither K."/>
        </authorList>
    </citation>
    <scope>NUCLEOTIDE SEQUENCE [LARGE SCALE GENOMIC DNA]</scope>
    <source>
        <strain evidence="24 25">DSM 27192</strain>
    </source>
</reference>
<dbReference type="STRING" id="1890683.A0A427YDN8"/>
<evidence type="ECO:0000256" key="16">
    <source>
        <dbReference type="SAM" id="MobiDB-lite"/>
    </source>
</evidence>
<sequence>MPPAAGPSKPPVKRAAAAGTAGTAGTKPKVARAGPSSSATKPAPGVKGKAPLRAATTVPAGRAAPLDTKPTINHGEEEWAELMRRTYGRDEGKGAGWYTKGLKTVEDKWELLPAFLKVKGLVKQHLDSFNYFVTTDLKAILAANSAVVSDINPAYFIRYTDIYVGKPYRGEHGSGSKLTPMESRLTDTTYSGPIHVDVEYTYEDKIRKHRGLVIGSLPIMLRSDLCHLRGRNELELARMGECPLDPGGYFVVKGTEKVILVQEQLSKNRIIVMTDPKKDVVTAEVTSSTHDRVVKTYVTTKNKRLYLRHNSFKELIPIVVALKAMGITSDKEILQLCCGPDERFQEAFGVSLEEASKLKIHTRKQALEWIGVRVSPGQEKEDRGQKLTPTDIAMQALAAMVLGHVPVRDMNFRPKSIYLSTMARRVLMAMIDESMVDDRDYVGNKRLELAGQLLSLLFEDSFKTFNSELKKRMDKILEKKSRAGPFDASMLLRQGGDPITSAFVRSISTGNWSLKRFHVERAGVTHVLSRLSFIAALGMMTRISSQFEKTRKVSGPRALQPSQWGMLCPSDTPEGEACGLVKNLALMTHITTDVPEEPLIRMAFMLGVEDISLVTGNELYRPGVYLVQVNGSLIGVTHMAKRFVRTFRKLRRAGRTNEFVSIFINQHQRTIYIASDGGRICRPMIIVEQGRPRVTTEHMKLLKQGKVTFDHFLRSGLVEYLDVNEENDSFIACYEHEIAEGTTHLEIEPFTLLGAVAGLIPYPHHNQSPRNTYQCAMGKQAIGAIAYNQLNRIDTLLYLMTYPQQPMVKTKTIELVGYDRLPAGQNATVAVMSFSGYDIEDALILNRASVDRGFGRCHVLKKQTIPMRTFPNGTAERTAFPVNPPRPEAYQYVDKADGMIAPGALAAQGDVLIHRETPMDTRGPPSDTYKATPISHKLPEPVNIDKVMITESEDGPLVKVLTRQTRRPELGDKFSSRHGQKGVCGLIVPQEDMPFNDQGIVPDVIMNPHGFPSRMTVGKMIELLAGKAGVLKGKLQYGTAFGGSKVEDMCRILTDAGFNYAGKDMLTSGITGQSLEAYVYFGPIYYQKLKHMVMDKMHARPTGPRANLTRQPTEGRSKDGGLRLGEMERDCLIGYGATQLLLERLMISSDAFETQVCETCGILGYNQWCPKCKTGKGIVKLTIPYAAKLLIQELMGMNIMPKLCLEDTAIVSIAHIWSRLLSIKKILRTMPKPYVPTKQIDLSKKVADHIVTEYSRTAVIAHISQATKGTQEGWGRPGTKWDNVHFRTHILNTLPVIRSALASQSKAPPLSMQALYDAADSIGDSGALRLFVNTYANFIERARFARREPTESDAAAVDKVVDVILLTLEIKRRREAPKRDGHG</sequence>
<feature type="domain" description="DNA-directed RNA polymerase subunit 2 hybrid-binding" evidence="17">
    <location>
        <begin position="756"/>
        <end position="1118"/>
    </location>
</feature>
<dbReference type="InterPro" id="IPR007645">
    <property type="entry name" value="RNA_pol_Rpb2_3"/>
</dbReference>
<feature type="domain" description="RNA polymerase beta subunit protrusion" evidence="20">
    <location>
        <begin position="120"/>
        <end position="485"/>
    </location>
</feature>
<dbReference type="InterPro" id="IPR007121">
    <property type="entry name" value="RNA_pol_bsu_CS"/>
</dbReference>
<feature type="compositionally biased region" description="Low complexity" evidence="16">
    <location>
        <begin position="15"/>
        <end position="26"/>
    </location>
</feature>
<dbReference type="OrthoDB" id="10248617at2759"/>
<comment type="subunit">
    <text evidence="3">Component of the RNA polymerase III (Pol III) complex consisting of 17 subunits.</text>
</comment>
<dbReference type="GO" id="GO:0006386">
    <property type="term" value="P:termination of RNA polymerase III transcription"/>
    <property type="evidence" value="ECO:0007669"/>
    <property type="project" value="UniProtKB-ARBA"/>
</dbReference>
<dbReference type="FunFam" id="3.90.1100.10:FF:000020">
    <property type="entry name" value="DNA-directed RNA polymerase subunit beta"/>
    <property type="match status" value="1"/>
</dbReference>
<dbReference type="GO" id="GO:0005634">
    <property type="term" value="C:nucleus"/>
    <property type="evidence" value="ECO:0007669"/>
    <property type="project" value="UniProtKB-SubCell"/>
</dbReference>
<dbReference type="InterPro" id="IPR007644">
    <property type="entry name" value="RNA_pol_bsu_protrusion"/>
</dbReference>
<evidence type="ECO:0000256" key="2">
    <source>
        <dbReference type="ARBA" id="ARBA00006835"/>
    </source>
</evidence>
<comment type="caution">
    <text evidence="24">The sequence shown here is derived from an EMBL/GenBank/DDBJ whole genome shotgun (WGS) entry which is preliminary data.</text>
</comment>
<feature type="domain" description="RNA polymerase Rpb2" evidence="21">
    <location>
        <begin position="527"/>
        <end position="590"/>
    </location>
</feature>
<accession>A0A427YDN8</accession>
<feature type="region of interest" description="Disordered" evidence="16">
    <location>
        <begin position="1101"/>
        <end position="1120"/>
    </location>
</feature>
<evidence type="ECO:0000256" key="3">
    <source>
        <dbReference type="ARBA" id="ARBA00011206"/>
    </source>
</evidence>
<evidence type="ECO:0000259" key="17">
    <source>
        <dbReference type="Pfam" id="PF00562"/>
    </source>
</evidence>
<dbReference type="Pfam" id="PF00562">
    <property type="entry name" value="RNA_pol_Rpb2_6"/>
    <property type="match status" value="1"/>
</dbReference>
<dbReference type="Gene3D" id="3.90.1100.10">
    <property type="match status" value="1"/>
</dbReference>
<keyword evidence="10 15" id="KW-0804">Transcription</keyword>
<keyword evidence="8" id="KW-0863">Zinc-finger</keyword>
<evidence type="ECO:0000256" key="1">
    <source>
        <dbReference type="ARBA" id="ARBA00004123"/>
    </source>
</evidence>
<feature type="domain" description="RNA polymerase Rpb2" evidence="22">
    <location>
        <begin position="627"/>
        <end position="688"/>
    </location>
</feature>
<evidence type="ECO:0000256" key="15">
    <source>
        <dbReference type="RuleBase" id="RU363031"/>
    </source>
</evidence>
<dbReference type="Pfam" id="PF04563">
    <property type="entry name" value="RNA_pol_Rpb2_1"/>
    <property type="match status" value="1"/>
</dbReference>
<dbReference type="InterPro" id="IPR007642">
    <property type="entry name" value="RNA_pol_Rpb2_2"/>
</dbReference>
<dbReference type="FunFam" id="3.90.1100.10:FF:000019">
    <property type="entry name" value="DNA-directed RNA polymerase subunit beta"/>
    <property type="match status" value="1"/>
</dbReference>
<feature type="region of interest" description="Disordered" evidence="16">
    <location>
        <begin position="1"/>
        <end position="52"/>
    </location>
</feature>
<evidence type="ECO:0000259" key="20">
    <source>
        <dbReference type="Pfam" id="PF04563"/>
    </source>
</evidence>
<dbReference type="Pfam" id="PF04566">
    <property type="entry name" value="RNA_pol_Rpb2_4"/>
    <property type="match status" value="1"/>
</dbReference>